<dbReference type="Pfam" id="PF13195">
    <property type="entry name" value="DUF4011"/>
    <property type="match status" value="1"/>
</dbReference>
<dbReference type="InterPro" id="IPR025103">
    <property type="entry name" value="DUF4011"/>
</dbReference>
<dbReference type="Gene3D" id="3.40.50.300">
    <property type="entry name" value="P-loop containing nucleotide triphosphate hydrolases"/>
    <property type="match status" value="3"/>
</dbReference>
<feature type="coiled-coil region" evidence="1">
    <location>
        <begin position="847"/>
        <end position="874"/>
    </location>
</feature>
<evidence type="ECO:0000313" key="5">
    <source>
        <dbReference type="Proteomes" id="UP001065174"/>
    </source>
</evidence>
<keyword evidence="1" id="KW-0175">Coiled coil</keyword>
<feature type="domain" description="DNA2/NAM7 helicase helicase" evidence="2">
    <location>
        <begin position="300"/>
        <end position="376"/>
    </location>
</feature>
<dbReference type="SUPFAM" id="SSF52540">
    <property type="entry name" value="P-loop containing nucleoside triphosphate hydrolases"/>
    <property type="match status" value="2"/>
</dbReference>
<dbReference type="InterPro" id="IPR041679">
    <property type="entry name" value="DNA2/NAM7-like_C"/>
</dbReference>
<dbReference type="InterPro" id="IPR041677">
    <property type="entry name" value="DNA2/NAM7_AAA_11"/>
</dbReference>
<keyword evidence="5" id="KW-1185">Reference proteome</keyword>
<dbReference type="InterPro" id="IPR027417">
    <property type="entry name" value="P-loop_NTPase"/>
</dbReference>
<feature type="domain" description="DNA2/NAM7 helicase-like C-terminal" evidence="3">
    <location>
        <begin position="1015"/>
        <end position="1195"/>
    </location>
</feature>
<feature type="coiled-coil region" evidence="1">
    <location>
        <begin position="407"/>
        <end position="441"/>
    </location>
</feature>
<gene>
    <name evidence="4" type="ORF">N6H18_04505</name>
</gene>
<evidence type="ECO:0000256" key="1">
    <source>
        <dbReference type="SAM" id="Coils"/>
    </source>
</evidence>
<dbReference type="InterPro" id="IPR045055">
    <property type="entry name" value="DNA2/NAM7-like"/>
</dbReference>
<reference evidence="4" key="1">
    <citation type="submission" date="2022-09" db="EMBL/GenBank/DDBJ databases">
        <title>Comparative genomics and taxonomic characterization of three novel marine species of genus Reichenbachiella exhibiting antioxidant and polysaccharide degradation activities.</title>
        <authorList>
            <person name="Muhammad N."/>
            <person name="Lee Y.-J."/>
            <person name="Ko J."/>
            <person name="Kim S.-G."/>
        </authorList>
    </citation>
    <scope>NUCLEOTIDE SEQUENCE</scope>
    <source>
        <strain evidence="4">BKB1-1</strain>
    </source>
</reference>
<dbReference type="Pfam" id="PF13087">
    <property type="entry name" value="AAA_12"/>
    <property type="match status" value="1"/>
</dbReference>
<organism evidence="4 5">
    <name type="scientific">Reichenbachiella agarivorans</name>
    <dbReference type="NCBI Taxonomy" id="2979464"/>
    <lineage>
        <taxon>Bacteria</taxon>
        <taxon>Pseudomonadati</taxon>
        <taxon>Bacteroidota</taxon>
        <taxon>Cytophagia</taxon>
        <taxon>Cytophagales</taxon>
        <taxon>Reichenbachiellaceae</taxon>
        <taxon>Reichenbachiella</taxon>
    </lineage>
</organism>
<accession>A0ABY6CRV2</accession>
<dbReference type="Proteomes" id="UP001065174">
    <property type="component" value="Chromosome"/>
</dbReference>
<dbReference type="Pfam" id="PF13086">
    <property type="entry name" value="AAA_11"/>
    <property type="match status" value="2"/>
</dbReference>
<sequence length="1345" mass="158290">MQEILKSYLRRLTNLSGSNRSILLLKLLSEQFIDIHEFDYALNQPSFDIMKGLMARKTKIPLCSVQDSRDKDSNKLSTRLKKLKRVDHLVFEEQGARDLYVGWPFVKGKFNDGTVVRCPLMFFPVTLESDEKQWYVSFRKDVNITLNKSFVLAYAFYNGLSLDEGLLERVFDDFDRESTGFRTDLFELLKAHNMEVHFNQDNFQDVLKRFESYKKPDLDLLEKEGELKLFPEAVLGIFPQAGSYLVPDYMTLIEEDKYASMEDFFLERNLDENDNEKDSSSYYRFLKRVKEDQTFTPFKMDAYQENAIKAIKKGNSAVVQGPPGTGKSQMICNLVADYIARGKNVLVVSQKRAALDVVFGRLKEKQLNDFIGLLHDFKNDRKPIYEQLEGQVNRLTDYMAMNNSLDALQIERNFLKTSRRIDQLEEELEEFKDALFDESECGLSVKELYLTSSPHEPFFALNQEYRGFHFDEVDGFLKKIQTYSQYASRFLNENYTWYKRKSFALLTMSDLQNMVKHLDEMYDYIHVLETVTEKAVGKKLKFEDAVEIIDKRDDITHLSELLQEPDVYNGVLKLNKISIRPVTKQEVVEVEKIVLQFFKGRGPELSLHSSELGRFQEVLERGISARENIFRWFTWKFFSKDKIFITRVLVANQLRNNKEDFSTLVTMVDNRLNLEHNMSRFKNGDGLNRLPDIYNRINVQNWFFFQKQSIEARDILNEIRPLRDYISLETHTEEIYTEKLKKLVTSLEPIGEKLKNWLIYFSIPQMREIFSRQMETGVLLSTLRKDFDSLCEFDQLSDNLNNEEKNIIEKLKDHSSKIDAEVWQRDFMNSLKLAWIDHLELKYPILRAVSSNKLEDLQSELQECVREKLRISNEILLIKARERVYKSVEYNRLNNLVTYRDLFHQVTKKRRIWPVRKLMSNFPREIFDLMPCWLASPESVSAIFPMEKMFDLVIFDEASQCFVEKGLPAMYRGKQVVIAGDDKQLKPNDLYQVRWEEENEDDLPELDFDSLLNLANQHIMQVQLNGHYRSKNIDLIRFSNEHFYGNRLKMLPDFEEVNQHKAAIEYLKVEGVWEKNDNQVEAQEVSRLVKRLLDQRPELEIGIVTFNSRQQMFIIEHLEQYAIDHNFLIPETLIVKNIENIQGDEKDVIIFSTVYAPDSSGKLNMHFGSLNADGGENRLNVAITRAREKIYLISSIHPQQLRVDDSKNEGPKLLKKYLEFAHKISEGQDIKYDSQELGHSSGWYLKSKIEKLGYEKFEDIRLVESFPNIDLTIKEGKDYAGAVLTDDDYYHQSVSVKDAHVYRDFTLRQKNWPYTRVYSRQLWADPEHVKERLNRLIFRNLKEES</sequence>
<evidence type="ECO:0000259" key="3">
    <source>
        <dbReference type="Pfam" id="PF13087"/>
    </source>
</evidence>
<dbReference type="InterPro" id="IPR047187">
    <property type="entry name" value="SF1_C_Upf1"/>
</dbReference>
<dbReference type="EMBL" id="CP106679">
    <property type="protein sequence ID" value="UXP33213.1"/>
    <property type="molecule type" value="Genomic_DNA"/>
</dbReference>
<dbReference type="RefSeq" id="WP_262310642.1">
    <property type="nucleotide sequence ID" value="NZ_CP106679.1"/>
</dbReference>
<evidence type="ECO:0000259" key="2">
    <source>
        <dbReference type="Pfam" id="PF13086"/>
    </source>
</evidence>
<protein>
    <submittedName>
        <fullName evidence="4">AAA domain-containing protein</fullName>
    </submittedName>
</protein>
<dbReference type="CDD" id="cd18808">
    <property type="entry name" value="SF1_C_Upf1"/>
    <property type="match status" value="1"/>
</dbReference>
<name>A0ABY6CRV2_9BACT</name>
<feature type="domain" description="DNA2/NAM7 helicase helicase" evidence="2">
    <location>
        <begin position="945"/>
        <end position="987"/>
    </location>
</feature>
<dbReference type="PANTHER" id="PTHR10887">
    <property type="entry name" value="DNA2/NAM7 HELICASE FAMILY"/>
    <property type="match status" value="1"/>
</dbReference>
<evidence type="ECO:0000313" key="4">
    <source>
        <dbReference type="EMBL" id="UXP33213.1"/>
    </source>
</evidence>
<proteinExistence type="predicted"/>